<feature type="region of interest" description="Disordered" evidence="1">
    <location>
        <begin position="323"/>
        <end position="346"/>
    </location>
</feature>
<gene>
    <name evidence="2" type="ORF">HMPREF1541_02671</name>
</gene>
<dbReference type="InParanoid" id="W2S4A0"/>
<feature type="region of interest" description="Disordered" evidence="1">
    <location>
        <begin position="466"/>
        <end position="511"/>
    </location>
</feature>
<evidence type="ECO:0000256" key="1">
    <source>
        <dbReference type="SAM" id="MobiDB-lite"/>
    </source>
</evidence>
<dbReference type="GeneID" id="19970010"/>
<name>W2S4A0_CYPE1</name>
<evidence type="ECO:0000313" key="3">
    <source>
        <dbReference type="Proteomes" id="UP000030752"/>
    </source>
</evidence>
<reference evidence="2 3" key="1">
    <citation type="submission" date="2013-03" db="EMBL/GenBank/DDBJ databases">
        <title>The Genome Sequence of Phialophora europaea CBS 101466.</title>
        <authorList>
            <consortium name="The Broad Institute Genomics Platform"/>
            <person name="Cuomo C."/>
            <person name="de Hoog S."/>
            <person name="Gorbushina A."/>
            <person name="Walker B."/>
            <person name="Young S.K."/>
            <person name="Zeng Q."/>
            <person name="Gargeya S."/>
            <person name="Fitzgerald M."/>
            <person name="Haas B."/>
            <person name="Abouelleil A."/>
            <person name="Allen A.W."/>
            <person name="Alvarado L."/>
            <person name="Arachchi H.M."/>
            <person name="Berlin A.M."/>
            <person name="Chapman S.B."/>
            <person name="Gainer-Dewar J."/>
            <person name="Goldberg J."/>
            <person name="Griggs A."/>
            <person name="Gujja S."/>
            <person name="Hansen M."/>
            <person name="Howarth C."/>
            <person name="Imamovic A."/>
            <person name="Ireland A."/>
            <person name="Larimer J."/>
            <person name="McCowan C."/>
            <person name="Murphy C."/>
            <person name="Pearson M."/>
            <person name="Poon T.W."/>
            <person name="Priest M."/>
            <person name="Roberts A."/>
            <person name="Saif S."/>
            <person name="Shea T."/>
            <person name="Sisk P."/>
            <person name="Sykes S."/>
            <person name="Wortman J."/>
            <person name="Nusbaum C."/>
            <person name="Birren B."/>
        </authorList>
    </citation>
    <scope>NUCLEOTIDE SEQUENCE [LARGE SCALE GENOMIC DNA]</scope>
    <source>
        <strain evidence="2 3">CBS 101466</strain>
    </source>
</reference>
<dbReference type="HOGENOM" id="CLU_533174_0_0_1"/>
<evidence type="ECO:0000313" key="2">
    <source>
        <dbReference type="EMBL" id="ETN43512.1"/>
    </source>
</evidence>
<dbReference type="STRING" id="1220924.W2S4A0"/>
<accession>W2S4A0</accession>
<keyword evidence="3" id="KW-1185">Reference proteome</keyword>
<dbReference type="Proteomes" id="UP000030752">
    <property type="component" value="Unassembled WGS sequence"/>
</dbReference>
<dbReference type="OrthoDB" id="4120877at2759"/>
<protein>
    <submittedName>
        <fullName evidence="2">Uncharacterized protein</fullName>
    </submittedName>
</protein>
<sequence>MTSSTRNSSSPPGDFSLGLNSLSASGTLSSTSPSASSGTGLSYSGSLSSRSSFSVSALTTTSASLQSRPSTSSFNILVISSTTITLSVQPVSSSSSTSIITVITISPSDGSGTSSASTRSDATTAAPPSITTAPVTVEGCGTVTGGSGTVSGSGTVYPALAPFFPVTSVGIASGNAPLVVGCGVLIGTGTFIGSASITGCGEGNGTATLTGSGTVWPAIAGRDQTTLSFTSSGIISGSGRVSGCGTLTGSGTFTITDVYTPIPTASRSTVTVEVYASYCGPSEDIGAFGLNRIASNGTSDPLSDVDAAAADKDSTNRFHNDTVTFSSSLRNATDPSANNSTQKTDPNPSCIECPNSGGICCPFDYPCDSVGKCPWEGILAAGYVRFGYNMVMARNLSDGSQVWDEGVSPEAAGVGRVEGGDVPEEVAAARQMYGGAAAAAAGGGVGLGGVGMGVFGGMGQRVAPHPMGGDVGSVLAKRDKEARREEERHRADMQRRGVAEEPHDFVVRADA</sequence>
<dbReference type="RefSeq" id="XP_008715248.1">
    <property type="nucleotide sequence ID" value="XM_008717026.1"/>
</dbReference>
<proteinExistence type="predicted"/>
<organism evidence="2 3">
    <name type="scientific">Cyphellophora europaea (strain CBS 101466)</name>
    <name type="common">Phialophora europaea</name>
    <dbReference type="NCBI Taxonomy" id="1220924"/>
    <lineage>
        <taxon>Eukaryota</taxon>
        <taxon>Fungi</taxon>
        <taxon>Dikarya</taxon>
        <taxon>Ascomycota</taxon>
        <taxon>Pezizomycotina</taxon>
        <taxon>Eurotiomycetes</taxon>
        <taxon>Chaetothyriomycetidae</taxon>
        <taxon>Chaetothyriales</taxon>
        <taxon>Cyphellophoraceae</taxon>
        <taxon>Cyphellophora</taxon>
    </lineage>
</organism>
<feature type="compositionally biased region" description="Basic and acidic residues" evidence="1">
    <location>
        <begin position="476"/>
        <end position="511"/>
    </location>
</feature>
<dbReference type="eggNOG" id="ENOG502R9P3">
    <property type="taxonomic scope" value="Eukaryota"/>
</dbReference>
<feature type="region of interest" description="Disordered" evidence="1">
    <location>
        <begin position="108"/>
        <end position="133"/>
    </location>
</feature>
<dbReference type="VEuPathDB" id="FungiDB:HMPREF1541_02671"/>
<dbReference type="EMBL" id="KB822718">
    <property type="protein sequence ID" value="ETN43512.1"/>
    <property type="molecule type" value="Genomic_DNA"/>
</dbReference>
<dbReference type="AlphaFoldDB" id="W2S4A0"/>